<evidence type="ECO:0000256" key="1">
    <source>
        <dbReference type="ARBA" id="ARBA00022723"/>
    </source>
</evidence>
<evidence type="ECO:0000259" key="6">
    <source>
        <dbReference type="PROSITE" id="PS50865"/>
    </source>
</evidence>
<keyword evidence="1" id="KW-0479">Metal-binding</keyword>
<dbReference type="CDD" id="cd19757">
    <property type="entry name" value="Bbox1"/>
    <property type="match status" value="1"/>
</dbReference>
<sequence>MGARGMSLDSNLVEDEIYSSHEPSSDDIYEMFSACQRPCVVVLNRLTNDEIQRWTEVGADRPSRTHKQIAKHYLKDVPRVDFGGLFDRYKRSRQKFINKKNRPHLDFEFSSNEEEAPVAPSDDDEYIPEVSHKKKKRKWVYEDDDDWSPGMEDEGYSPRPKKTLRNLRVNTRRKRIESNSSSDDEDFENIYNADEGSKDSKPGESAGDPEKQDYDEDSLGESKHAKEVGFSPSTILDTDVVSQIMREMEDFHRQKGPKSVNFSPEDGKKSSESVDAELPRPRQKRRISSVLKLTDNLTPTIREVQEVVKNMVDSVCSYKENKKVTLEESRKRTCKWCDSRFQPQKQDDELCKICKDVVKRSTPKTNKKGHKGKAGCSKPGLNKIKRNLLKVLPKYEQRRLTYVDPNATKNLSIQQDVPDSNVRTIVAEVHPTPPSSISDVTNLLKVKKSKLNVPSTVPKTRVIKTKKKKNTTVGELVSVQSLPDKNSSSTIPTKGDNNKKGLLRIDFPGATTSNALCSFPNSSSTLQTVAPKQTVTNNVQFGTYLLPPTPTVVVANYAATDSTSGDYYLSSVYYQNEMTQSKITPCKTDNPTSKIAAATKTNSLPSMPSIDQLSNSFLDQLSNNSSLSFTPLVDTSISTGIEAKVVTSKSMVNQVNNKMDQNNFALGNFSFLLNSPNFQIQPIQPRTSSVATTDIASLFSSTQLHIQPLVANEDLSYNLIGALDEANNTESFSCGEKLNEPSKSVLSNSSDDMQTSFEEPANNEVTSKVSNKSKQLEPTLNTKKFEETSEEEESSEVLFRNMSIEIDAIGILGVVDLDKNPRASLESFIKRNRCNLEQLKSHIPVTNLLKTQIKEIEENWLTLQKAKNLLNAYGSFEKLTKSLLFRDRILQIKKEKNLEQEEEHSACQFSLSKSIPEFIDIMDQQQGFSLDDIPNIETEISSMPAADLSQFGTVHHFPAPASIPRSESRDTPSRGSGPVTPARPESAMSQVEEPALTPIQIKKEKMEAGASSSQCPFASPPTVRTPVAANQPPAYPQQQMTANVQHQQVIGNIQQQQQVVTNIQQQQQVITNIQQQQVITNFQQQQQVITNIQQRAMVNLQDQQQQVVQSQQQMMQPQQQMMQQPQQQLMQQPQQQMMQQPQQQMMQQSQQQMMQQNQQHMMQQQQHQQGLGNVQQQPQQVLNPQVSMSLSNTQDSFSYLNEMTRRLQTPTSQVNNKSQLRNVLIAPNNAPPASNQQILHYQRGQPPPPNVRAPNELNISKILNNLARLPQGSNQGSNNYIFKNGQVVNIQQQNSPQNTNVVYKTTPMVNVQQVYLPSGGQQRYQAATNQYNISVQQGSTQGQLMVNSAGQAGYSFQGQQTPQQMSSVSSVVQSPLGQQQNQMMQSAQSNPNAFLMPNNRQLDISPENTMFCALCGKEATLRCKQCAKIAYCDTSCARTYWHNIHKRECVPSGN</sequence>
<dbReference type="Gene3D" id="6.10.140.2220">
    <property type="match status" value="1"/>
</dbReference>
<protein>
    <recommendedName>
        <fullName evidence="6">MYND-type domain-containing protein</fullName>
    </recommendedName>
</protein>
<proteinExistence type="predicted"/>
<feature type="compositionally biased region" description="Acidic residues" evidence="5">
    <location>
        <begin position="111"/>
        <end position="127"/>
    </location>
</feature>
<dbReference type="PROSITE" id="PS01360">
    <property type="entry name" value="ZF_MYND_1"/>
    <property type="match status" value="1"/>
</dbReference>
<feature type="compositionally biased region" description="Acidic residues" evidence="5">
    <location>
        <begin position="142"/>
        <end position="155"/>
    </location>
</feature>
<feature type="region of interest" description="Disordered" evidence="5">
    <location>
        <begin position="736"/>
        <end position="791"/>
    </location>
</feature>
<feature type="region of interest" description="Disordered" evidence="5">
    <location>
        <begin position="1118"/>
        <end position="1140"/>
    </location>
</feature>
<feature type="compositionally biased region" description="Basic and acidic residues" evidence="5">
    <location>
        <begin position="195"/>
        <end position="212"/>
    </location>
</feature>
<accession>A0AAV6TZP7</accession>
<evidence type="ECO:0000313" key="8">
    <source>
        <dbReference type="Proteomes" id="UP000827092"/>
    </source>
</evidence>
<dbReference type="EMBL" id="JAFNEN010000769">
    <property type="protein sequence ID" value="KAG8177607.1"/>
    <property type="molecule type" value="Genomic_DNA"/>
</dbReference>
<feature type="region of interest" description="Disordered" evidence="5">
    <location>
        <begin position="250"/>
        <end position="283"/>
    </location>
</feature>
<feature type="compositionally biased region" description="Basic residues" evidence="5">
    <location>
        <begin position="159"/>
        <end position="175"/>
    </location>
</feature>
<evidence type="ECO:0000256" key="2">
    <source>
        <dbReference type="ARBA" id="ARBA00022771"/>
    </source>
</evidence>
<gene>
    <name evidence="7" type="ORF">JTE90_004714</name>
</gene>
<keyword evidence="8" id="KW-1185">Reference proteome</keyword>
<dbReference type="InterPro" id="IPR002893">
    <property type="entry name" value="Znf_MYND"/>
</dbReference>
<evidence type="ECO:0000256" key="5">
    <source>
        <dbReference type="SAM" id="MobiDB-lite"/>
    </source>
</evidence>
<reference evidence="7 8" key="1">
    <citation type="journal article" date="2022" name="Nat. Ecol. Evol.">
        <title>A masculinizing supergene underlies an exaggerated male reproductive morph in a spider.</title>
        <authorList>
            <person name="Hendrickx F."/>
            <person name="De Corte Z."/>
            <person name="Sonet G."/>
            <person name="Van Belleghem S.M."/>
            <person name="Kostlbacher S."/>
            <person name="Vangestel C."/>
        </authorList>
    </citation>
    <scope>NUCLEOTIDE SEQUENCE [LARGE SCALE GENOMIC DNA]</scope>
    <source>
        <strain evidence="7">W744_W776</strain>
    </source>
</reference>
<dbReference type="Pfam" id="PF01753">
    <property type="entry name" value="zf-MYND"/>
    <property type="match status" value="1"/>
</dbReference>
<feature type="domain" description="MYND-type" evidence="6">
    <location>
        <begin position="1412"/>
        <end position="1449"/>
    </location>
</feature>
<keyword evidence="2 4" id="KW-0863">Zinc-finger</keyword>
<dbReference type="Proteomes" id="UP000827092">
    <property type="component" value="Unassembled WGS sequence"/>
</dbReference>
<dbReference type="PROSITE" id="PS50865">
    <property type="entry name" value="ZF_MYND_2"/>
    <property type="match status" value="1"/>
</dbReference>
<evidence type="ECO:0000256" key="4">
    <source>
        <dbReference type="PROSITE-ProRule" id="PRU00134"/>
    </source>
</evidence>
<dbReference type="GO" id="GO:0008270">
    <property type="term" value="F:zinc ion binding"/>
    <property type="evidence" value="ECO:0007669"/>
    <property type="project" value="UniProtKB-KW"/>
</dbReference>
<feature type="region of interest" description="Disordered" evidence="5">
    <location>
        <begin position="956"/>
        <end position="994"/>
    </location>
</feature>
<evidence type="ECO:0000256" key="3">
    <source>
        <dbReference type="ARBA" id="ARBA00022833"/>
    </source>
</evidence>
<dbReference type="SUPFAM" id="SSF144232">
    <property type="entry name" value="HIT/MYND zinc finger-like"/>
    <property type="match status" value="1"/>
</dbReference>
<keyword evidence="3" id="KW-0862">Zinc</keyword>
<feature type="compositionally biased region" description="Basic and acidic residues" evidence="5">
    <location>
        <begin position="265"/>
        <end position="280"/>
    </location>
</feature>
<evidence type="ECO:0000313" key="7">
    <source>
        <dbReference type="EMBL" id="KAG8177607.1"/>
    </source>
</evidence>
<name>A0AAV6TZP7_9ARAC</name>
<feature type="compositionally biased region" description="Polar residues" evidence="5">
    <location>
        <begin position="741"/>
        <end position="782"/>
    </location>
</feature>
<feature type="compositionally biased region" description="Low complexity" evidence="5">
    <location>
        <begin position="1365"/>
        <end position="1390"/>
    </location>
</feature>
<organism evidence="7 8">
    <name type="scientific">Oedothorax gibbosus</name>
    <dbReference type="NCBI Taxonomy" id="931172"/>
    <lineage>
        <taxon>Eukaryota</taxon>
        <taxon>Metazoa</taxon>
        <taxon>Ecdysozoa</taxon>
        <taxon>Arthropoda</taxon>
        <taxon>Chelicerata</taxon>
        <taxon>Arachnida</taxon>
        <taxon>Araneae</taxon>
        <taxon>Araneomorphae</taxon>
        <taxon>Entelegynae</taxon>
        <taxon>Araneoidea</taxon>
        <taxon>Linyphiidae</taxon>
        <taxon>Erigoninae</taxon>
        <taxon>Oedothorax</taxon>
    </lineage>
</organism>
<feature type="region of interest" description="Disordered" evidence="5">
    <location>
        <begin position="108"/>
        <end position="231"/>
    </location>
</feature>
<feature type="region of interest" description="Disordered" evidence="5">
    <location>
        <begin position="1365"/>
        <end position="1391"/>
    </location>
</feature>
<comment type="caution">
    <text evidence="7">The sequence shown here is derived from an EMBL/GenBank/DDBJ whole genome shotgun (WGS) entry which is preliminary data.</text>
</comment>